<evidence type="ECO:0008006" key="3">
    <source>
        <dbReference type="Google" id="ProtNLM"/>
    </source>
</evidence>
<evidence type="ECO:0000313" key="2">
    <source>
        <dbReference type="Proteomes" id="UP000294933"/>
    </source>
</evidence>
<keyword evidence="2" id="KW-1185">Reference proteome</keyword>
<gene>
    <name evidence="1" type="ORF">BD410DRAFT_810370</name>
</gene>
<reference evidence="1 2" key="1">
    <citation type="submission" date="2018-06" db="EMBL/GenBank/DDBJ databases">
        <title>A transcriptomic atlas of mushroom development highlights an independent origin of complex multicellularity.</title>
        <authorList>
            <consortium name="DOE Joint Genome Institute"/>
            <person name="Krizsan K."/>
            <person name="Almasi E."/>
            <person name="Merenyi Z."/>
            <person name="Sahu N."/>
            <person name="Viragh M."/>
            <person name="Koszo T."/>
            <person name="Mondo S."/>
            <person name="Kiss B."/>
            <person name="Balint B."/>
            <person name="Kues U."/>
            <person name="Barry K."/>
            <person name="Hegedus J.C."/>
            <person name="Henrissat B."/>
            <person name="Johnson J."/>
            <person name="Lipzen A."/>
            <person name="Ohm R."/>
            <person name="Nagy I."/>
            <person name="Pangilinan J."/>
            <person name="Yan J."/>
            <person name="Xiong Y."/>
            <person name="Grigoriev I.V."/>
            <person name="Hibbett D.S."/>
            <person name="Nagy L.G."/>
        </authorList>
    </citation>
    <scope>NUCLEOTIDE SEQUENCE [LARGE SCALE GENOMIC DNA]</scope>
    <source>
        <strain evidence="1 2">SZMC22713</strain>
    </source>
</reference>
<name>A0A4Y7PGZ8_9AGAM</name>
<dbReference type="VEuPathDB" id="FungiDB:BD410DRAFT_810370"/>
<proteinExistence type="predicted"/>
<protein>
    <recommendedName>
        <fullName evidence="3">F-box domain-containing protein</fullName>
    </recommendedName>
</protein>
<evidence type="ECO:0000313" key="1">
    <source>
        <dbReference type="EMBL" id="TDL13650.1"/>
    </source>
</evidence>
<dbReference type="AlphaFoldDB" id="A0A4Y7PGZ8"/>
<organism evidence="1 2">
    <name type="scientific">Rickenella mellea</name>
    <dbReference type="NCBI Taxonomy" id="50990"/>
    <lineage>
        <taxon>Eukaryota</taxon>
        <taxon>Fungi</taxon>
        <taxon>Dikarya</taxon>
        <taxon>Basidiomycota</taxon>
        <taxon>Agaricomycotina</taxon>
        <taxon>Agaricomycetes</taxon>
        <taxon>Hymenochaetales</taxon>
        <taxon>Rickenellaceae</taxon>
        <taxon>Rickenella</taxon>
    </lineage>
</organism>
<dbReference type="Proteomes" id="UP000294933">
    <property type="component" value="Unassembled WGS sequence"/>
</dbReference>
<sequence length="536" mass="60849">MFSYTQSTSQSTSFDSQFVELEYSTALVIGTCAIRNRKNIHYRYLFVASAQFHKRKAEDDLSLGRPNKRYNNHACTNCGAKMLPLSYEDKGEIVHHSTRVILPNEMLLEIPSYMAQCDRVRDLRSLACASRRFSALFVETYLEVAGFRIFEEGREEGNKSVVVLYDVNSCDAFAVWRRSHCVRPLRRLELCMSHDLGATTYMLRAFCDFLRSLPPPFSDVQEFRMVVAGPERMELRRLLCNIHKLGAKSLVLESDSDFLREPIYNAAKAGGNARLESISFLGTFPYLQQFLPWTRTTCSGANISTLRLTRASLPAGKWASLMHGLKLCALTDFEVDVSVSFDILMNFLGVNQTIQYLTVLQGENPNVIMDLTPGCAFKTQMPNLRCLDGPVTFQLAFLNHMSAPLYSMMSMVVRSDAQKLESWTLTKVLARTAAHISTLTIHFPSSTNGASFADMSWPRIERQLSGISTLILHNDAVVSDFRAENVLMKNLVKWISFFPSLREVEIHRRGDADYEGNLMLCTRLEKGQIYVFTNYF</sequence>
<dbReference type="EMBL" id="ML170508">
    <property type="protein sequence ID" value="TDL13650.1"/>
    <property type="molecule type" value="Genomic_DNA"/>
</dbReference>
<accession>A0A4Y7PGZ8</accession>